<protein>
    <submittedName>
        <fullName evidence="2">Uncharacterized protein</fullName>
    </submittedName>
</protein>
<evidence type="ECO:0000313" key="2">
    <source>
        <dbReference type="EMBL" id="OTG04878.1"/>
    </source>
</evidence>
<name>A0A251T1A5_HELAN</name>
<organism evidence="2 3">
    <name type="scientific">Helianthus annuus</name>
    <name type="common">Common sunflower</name>
    <dbReference type="NCBI Taxonomy" id="4232"/>
    <lineage>
        <taxon>Eukaryota</taxon>
        <taxon>Viridiplantae</taxon>
        <taxon>Streptophyta</taxon>
        <taxon>Embryophyta</taxon>
        <taxon>Tracheophyta</taxon>
        <taxon>Spermatophyta</taxon>
        <taxon>Magnoliopsida</taxon>
        <taxon>eudicotyledons</taxon>
        <taxon>Gunneridae</taxon>
        <taxon>Pentapetalae</taxon>
        <taxon>asterids</taxon>
        <taxon>campanulids</taxon>
        <taxon>Asterales</taxon>
        <taxon>Asteraceae</taxon>
        <taxon>Asteroideae</taxon>
        <taxon>Heliantheae alliance</taxon>
        <taxon>Heliantheae</taxon>
        <taxon>Helianthus</taxon>
    </lineage>
</organism>
<evidence type="ECO:0000313" key="1">
    <source>
        <dbReference type="EMBL" id="KAF5777647.1"/>
    </source>
</evidence>
<dbReference type="InParanoid" id="A0A251T1A5"/>
<dbReference type="EMBL" id="CM007901">
    <property type="protein sequence ID" value="OTG04878.1"/>
    <property type="molecule type" value="Genomic_DNA"/>
</dbReference>
<gene>
    <name evidence="2" type="ORF">HannXRQ_Chr12g0367271</name>
    <name evidence="1" type="ORF">HanXRQr2_Chr12g0538131</name>
</gene>
<dbReference type="Gramene" id="mRNA:HanXRQr2_Chr12g0538131">
    <property type="protein sequence ID" value="mRNA:HanXRQr2_Chr12g0538131"/>
    <property type="gene ID" value="HanXRQr2_Chr12g0538131"/>
</dbReference>
<dbReference type="EMBL" id="MNCJ02000327">
    <property type="protein sequence ID" value="KAF5777647.1"/>
    <property type="molecule type" value="Genomic_DNA"/>
</dbReference>
<reference evidence="1 3" key="1">
    <citation type="journal article" date="2017" name="Nature">
        <title>The sunflower genome provides insights into oil metabolism, flowering and Asterid evolution.</title>
        <authorList>
            <person name="Badouin H."/>
            <person name="Gouzy J."/>
            <person name="Grassa C.J."/>
            <person name="Murat F."/>
            <person name="Staton S.E."/>
            <person name="Cottret L."/>
            <person name="Lelandais-Briere C."/>
            <person name="Owens G.L."/>
            <person name="Carrere S."/>
            <person name="Mayjonade B."/>
            <person name="Legrand L."/>
            <person name="Gill N."/>
            <person name="Kane N.C."/>
            <person name="Bowers J.E."/>
            <person name="Hubner S."/>
            <person name="Bellec A."/>
            <person name="Berard A."/>
            <person name="Berges H."/>
            <person name="Blanchet N."/>
            <person name="Boniface M.C."/>
            <person name="Brunel D."/>
            <person name="Catrice O."/>
            <person name="Chaidir N."/>
            <person name="Claudel C."/>
            <person name="Donnadieu C."/>
            <person name="Faraut T."/>
            <person name="Fievet G."/>
            <person name="Helmstetter N."/>
            <person name="King M."/>
            <person name="Knapp S.J."/>
            <person name="Lai Z."/>
            <person name="Le Paslier M.C."/>
            <person name="Lippi Y."/>
            <person name="Lorenzon L."/>
            <person name="Mandel J.R."/>
            <person name="Marage G."/>
            <person name="Marchand G."/>
            <person name="Marquand E."/>
            <person name="Bret-Mestries E."/>
            <person name="Morien E."/>
            <person name="Nambeesan S."/>
            <person name="Nguyen T."/>
            <person name="Pegot-Espagnet P."/>
            <person name="Pouilly N."/>
            <person name="Raftis F."/>
            <person name="Sallet E."/>
            <person name="Schiex T."/>
            <person name="Thomas J."/>
            <person name="Vandecasteele C."/>
            <person name="Vares D."/>
            <person name="Vear F."/>
            <person name="Vautrin S."/>
            <person name="Crespi M."/>
            <person name="Mangin B."/>
            <person name="Burke J.M."/>
            <person name="Salse J."/>
            <person name="Munos S."/>
            <person name="Vincourt P."/>
            <person name="Rieseberg L.H."/>
            <person name="Langlade N.B."/>
        </authorList>
    </citation>
    <scope>NUCLEOTIDE SEQUENCE [LARGE SCALE GENOMIC DNA]</scope>
    <source>
        <strain evidence="3">cv. SF193</strain>
        <tissue evidence="1">Leaves</tissue>
    </source>
</reference>
<evidence type="ECO:0000313" key="3">
    <source>
        <dbReference type="Proteomes" id="UP000215914"/>
    </source>
</evidence>
<dbReference type="Proteomes" id="UP000215914">
    <property type="component" value="Chromosome 12"/>
</dbReference>
<keyword evidence="3" id="KW-1185">Reference proteome</keyword>
<proteinExistence type="predicted"/>
<reference evidence="2" key="2">
    <citation type="submission" date="2017-02" db="EMBL/GenBank/DDBJ databases">
        <title>Sunflower complete genome.</title>
        <authorList>
            <person name="Langlade N."/>
            <person name="Munos S."/>
        </authorList>
    </citation>
    <scope>NUCLEOTIDE SEQUENCE [LARGE SCALE GENOMIC DNA]</scope>
    <source>
        <tissue evidence="2">Leaves</tissue>
    </source>
</reference>
<reference evidence="1" key="3">
    <citation type="submission" date="2020-06" db="EMBL/GenBank/DDBJ databases">
        <title>Helianthus annuus Genome sequencing and assembly Release 2.</title>
        <authorList>
            <person name="Gouzy J."/>
            <person name="Langlade N."/>
            <person name="Munos S."/>
        </authorList>
    </citation>
    <scope>NUCLEOTIDE SEQUENCE</scope>
    <source>
        <tissue evidence="1">Leaves</tissue>
    </source>
</reference>
<sequence>MNFPSSRSDCLRLCVETQIQFSMADCLIFTFDLCFVMIRTEENRKEGNRNQFIIKMICYKSLLTI</sequence>
<accession>A0A251T1A5</accession>
<dbReference type="AlphaFoldDB" id="A0A251T1A5"/>